<dbReference type="SUPFAM" id="SSF51197">
    <property type="entry name" value="Clavaminate synthase-like"/>
    <property type="match status" value="1"/>
</dbReference>
<dbReference type="GO" id="GO:0016706">
    <property type="term" value="F:2-oxoglutarate-dependent dioxygenase activity"/>
    <property type="evidence" value="ECO:0007669"/>
    <property type="project" value="TreeGrafter"/>
</dbReference>
<accession>A0A2I2L1D6</accession>
<evidence type="ECO:0000256" key="6">
    <source>
        <dbReference type="ARBA" id="ARBA00023004"/>
    </source>
</evidence>
<evidence type="ECO:0000256" key="1">
    <source>
        <dbReference type="ARBA" id="ARBA00001954"/>
    </source>
</evidence>
<keyword evidence="3" id="KW-0479">Metal-binding</keyword>
<dbReference type="InterPro" id="IPR042098">
    <property type="entry name" value="TauD-like_sf"/>
</dbReference>
<evidence type="ECO:0000256" key="4">
    <source>
        <dbReference type="ARBA" id="ARBA00022964"/>
    </source>
</evidence>
<keyword evidence="10" id="KW-1185">Reference proteome</keyword>
<evidence type="ECO:0000256" key="3">
    <source>
        <dbReference type="ARBA" id="ARBA00022723"/>
    </source>
</evidence>
<comment type="similarity">
    <text evidence="2">Belongs to the TfdA dioxygenase family.</text>
</comment>
<evidence type="ECO:0000313" key="9">
    <source>
        <dbReference type="EMBL" id="SNQ51743.1"/>
    </source>
</evidence>
<dbReference type="PANTHER" id="PTHR30468">
    <property type="entry name" value="ALPHA-KETOGLUTARATE-DEPENDENT SULFONATE DIOXYGENASE"/>
    <property type="match status" value="1"/>
</dbReference>
<dbReference type="Pfam" id="PF02668">
    <property type="entry name" value="TauD"/>
    <property type="match status" value="1"/>
</dbReference>
<keyword evidence="4 9" id="KW-0223">Dioxygenase</keyword>
<dbReference type="PANTHER" id="PTHR30468:SF5">
    <property type="entry name" value="ALPHA-KETOGLUTARATE-DEPENDENT SULFATE ESTER DIOXYGENASE"/>
    <property type="match status" value="1"/>
</dbReference>
<dbReference type="Proteomes" id="UP000234331">
    <property type="component" value="Unassembled WGS sequence"/>
</dbReference>
<feature type="region of interest" description="Disordered" evidence="7">
    <location>
        <begin position="1"/>
        <end position="23"/>
    </location>
</feature>
<evidence type="ECO:0000313" key="10">
    <source>
        <dbReference type="Proteomes" id="UP000234331"/>
    </source>
</evidence>
<dbReference type="OrthoDB" id="581608at2"/>
<reference evidence="9 10" key="1">
    <citation type="submission" date="2017-06" db="EMBL/GenBank/DDBJ databases">
        <authorList>
            <person name="Kim H.J."/>
            <person name="Triplett B.A."/>
        </authorList>
    </citation>
    <scope>NUCLEOTIDE SEQUENCE [LARGE SCALE GENOMIC DNA]</scope>
    <source>
        <strain evidence="9">FRACA_ARgP5</strain>
    </source>
</reference>
<evidence type="ECO:0000256" key="7">
    <source>
        <dbReference type="SAM" id="MobiDB-lite"/>
    </source>
</evidence>
<dbReference type="GO" id="GO:0005737">
    <property type="term" value="C:cytoplasm"/>
    <property type="evidence" value="ECO:0007669"/>
    <property type="project" value="TreeGrafter"/>
</dbReference>
<sequence>MSPPAGRRGATALRPRPAPSPLPGAFGVEVRDLDLAGAAGRDQAWLSELLLRHGVVVLPDQILDPDEHIALAEHFGEITPSSAVIPGLSRAYPQIKVIDSRRWDGGLDAWHSAMQYMAEPAGVVVLYLRVAPPGGARMRWLSREAAYRSLDPELRARVRDLRGVHHAPVMDEYVRAFGPGRWNGRMITQVDPIEHPVVRVHPETGRLGLFIDPWSTRALVGVSPEEGRQLLELLIEHLSRPEHEASYVAEPGTVVLADARSTLMRVSDTQGPRILHRVCVYDVRPTGTED</sequence>
<dbReference type="Gene3D" id="3.60.130.10">
    <property type="entry name" value="Clavaminate synthase-like"/>
    <property type="match status" value="1"/>
</dbReference>
<dbReference type="AlphaFoldDB" id="A0A2I2L1D6"/>
<organism evidence="9 10">
    <name type="scientific">Frankia canadensis</name>
    <dbReference type="NCBI Taxonomy" id="1836972"/>
    <lineage>
        <taxon>Bacteria</taxon>
        <taxon>Bacillati</taxon>
        <taxon>Actinomycetota</taxon>
        <taxon>Actinomycetes</taxon>
        <taxon>Frankiales</taxon>
        <taxon>Frankiaceae</taxon>
        <taxon>Frankia</taxon>
    </lineage>
</organism>
<proteinExistence type="inferred from homology"/>
<evidence type="ECO:0000256" key="2">
    <source>
        <dbReference type="ARBA" id="ARBA00005896"/>
    </source>
</evidence>
<name>A0A2I2L1D6_9ACTN</name>
<feature type="domain" description="TauD/TfdA-like" evidence="8">
    <location>
        <begin position="21"/>
        <end position="278"/>
    </location>
</feature>
<keyword evidence="6" id="KW-0408">Iron</keyword>
<gene>
    <name evidence="9" type="ORF">FRACA_80043</name>
</gene>
<evidence type="ECO:0000256" key="5">
    <source>
        <dbReference type="ARBA" id="ARBA00023002"/>
    </source>
</evidence>
<dbReference type="EMBL" id="FZMO01000547">
    <property type="protein sequence ID" value="SNQ51743.1"/>
    <property type="molecule type" value="Genomic_DNA"/>
</dbReference>
<evidence type="ECO:0000259" key="8">
    <source>
        <dbReference type="Pfam" id="PF02668"/>
    </source>
</evidence>
<dbReference type="InterPro" id="IPR051323">
    <property type="entry name" value="AtsK-like"/>
</dbReference>
<dbReference type="RefSeq" id="WP_101835867.1">
    <property type="nucleotide sequence ID" value="NZ_FZMO01000547.1"/>
</dbReference>
<comment type="cofactor">
    <cofactor evidence="1">
        <name>Fe(2+)</name>
        <dbReference type="ChEBI" id="CHEBI:29033"/>
    </cofactor>
</comment>
<dbReference type="GO" id="GO:0046872">
    <property type="term" value="F:metal ion binding"/>
    <property type="evidence" value="ECO:0007669"/>
    <property type="project" value="UniProtKB-KW"/>
</dbReference>
<protein>
    <submittedName>
        <fullName evidence="9">Taurine catabolism dioxygenase TauD/TfdA</fullName>
    </submittedName>
</protein>
<dbReference type="InterPro" id="IPR003819">
    <property type="entry name" value="TauD/TfdA-like"/>
</dbReference>
<keyword evidence="5" id="KW-0560">Oxidoreductase</keyword>